<keyword evidence="3 4" id="KW-0408">Iron</keyword>
<evidence type="ECO:0000313" key="7">
    <source>
        <dbReference type="Proteomes" id="UP000031408"/>
    </source>
</evidence>
<dbReference type="PANTHER" id="PTHR35008:SF4">
    <property type="entry name" value="BLL4482 PROTEIN"/>
    <property type="match status" value="1"/>
</dbReference>
<dbReference type="InterPro" id="IPR009056">
    <property type="entry name" value="Cyt_c-like_dom"/>
</dbReference>
<dbReference type="Proteomes" id="UP000031408">
    <property type="component" value="Unassembled WGS sequence"/>
</dbReference>
<accession>A0A0C1LL24</accession>
<dbReference type="GO" id="GO:0009055">
    <property type="term" value="F:electron transfer activity"/>
    <property type="evidence" value="ECO:0007669"/>
    <property type="project" value="InterPro"/>
</dbReference>
<evidence type="ECO:0000256" key="4">
    <source>
        <dbReference type="PROSITE-ProRule" id="PRU00433"/>
    </source>
</evidence>
<comment type="caution">
    <text evidence="6">The sequence shown here is derived from an EMBL/GenBank/DDBJ whole genome shotgun (WGS) entry which is preliminary data.</text>
</comment>
<dbReference type="InterPro" id="IPR036909">
    <property type="entry name" value="Cyt_c-like_dom_sf"/>
</dbReference>
<keyword evidence="1 4" id="KW-0349">Heme</keyword>
<sequence>MQKLVFVMLAIVTVAAILVPACRQGVAKEGKSEEAITSNIDLVQRGGYLVNAMLCDDCHSPKSMGPNGPEIIQERRLSGYTSGNKLPDFDSTEVKKGWVIFSPDFTGIVGPWGASFAANITSDPTGIGSWNYEQFKKAFMGGKLKGLNGTRDLLPPMPWQNFSKLDDQDVQAIYAFLKSTRPVRNVVPTPKKFSELY</sequence>
<gene>
    <name evidence="6" type="ORF">OI18_02280</name>
</gene>
<dbReference type="SUPFAM" id="SSF46626">
    <property type="entry name" value="Cytochrome c"/>
    <property type="match status" value="1"/>
</dbReference>
<evidence type="ECO:0000256" key="2">
    <source>
        <dbReference type="ARBA" id="ARBA00022723"/>
    </source>
</evidence>
<dbReference type="OrthoDB" id="9809720at2"/>
<dbReference type="Gene3D" id="1.10.760.10">
    <property type="entry name" value="Cytochrome c-like domain"/>
    <property type="match status" value="1"/>
</dbReference>
<dbReference type="GO" id="GO:0046872">
    <property type="term" value="F:metal ion binding"/>
    <property type="evidence" value="ECO:0007669"/>
    <property type="project" value="UniProtKB-KW"/>
</dbReference>
<evidence type="ECO:0000259" key="5">
    <source>
        <dbReference type="PROSITE" id="PS51007"/>
    </source>
</evidence>
<evidence type="ECO:0000256" key="1">
    <source>
        <dbReference type="ARBA" id="ARBA00022617"/>
    </source>
</evidence>
<dbReference type="STRING" id="1349421.OI18_02280"/>
<organism evidence="6 7">
    <name type="scientific">Flavihumibacter solisilvae</name>
    <dbReference type="NCBI Taxonomy" id="1349421"/>
    <lineage>
        <taxon>Bacteria</taxon>
        <taxon>Pseudomonadati</taxon>
        <taxon>Bacteroidota</taxon>
        <taxon>Chitinophagia</taxon>
        <taxon>Chitinophagales</taxon>
        <taxon>Chitinophagaceae</taxon>
        <taxon>Flavihumibacter</taxon>
    </lineage>
</organism>
<dbReference type="EMBL" id="JSVC01000002">
    <property type="protein sequence ID" value="KIC96033.1"/>
    <property type="molecule type" value="Genomic_DNA"/>
</dbReference>
<proteinExistence type="predicted"/>
<dbReference type="InterPro" id="IPR051459">
    <property type="entry name" value="Cytochrome_c-type_DH"/>
</dbReference>
<protein>
    <recommendedName>
        <fullName evidence="5">Cytochrome c domain-containing protein</fullName>
    </recommendedName>
</protein>
<evidence type="ECO:0000313" key="6">
    <source>
        <dbReference type="EMBL" id="KIC96033.1"/>
    </source>
</evidence>
<dbReference type="RefSeq" id="WP_039136788.1">
    <property type="nucleotide sequence ID" value="NZ_JSVC01000002.1"/>
</dbReference>
<feature type="domain" description="Cytochrome c" evidence="5">
    <location>
        <begin position="41"/>
        <end position="181"/>
    </location>
</feature>
<dbReference type="AlphaFoldDB" id="A0A0C1LL24"/>
<reference evidence="6 7" key="1">
    <citation type="submission" date="2014-11" db="EMBL/GenBank/DDBJ databases">
        <title>Genome sequence of Flavihumibacter solisilvae 3-3.</title>
        <authorList>
            <person name="Zhou G."/>
            <person name="Li M."/>
            <person name="Wang G."/>
        </authorList>
    </citation>
    <scope>NUCLEOTIDE SEQUENCE [LARGE SCALE GENOMIC DNA]</scope>
    <source>
        <strain evidence="6 7">3-3</strain>
    </source>
</reference>
<dbReference type="GO" id="GO:0020037">
    <property type="term" value="F:heme binding"/>
    <property type="evidence" value="ECO:0007669"/>
    <property type="project" value="InterPro"/>
</dbReference>
<keyword evidence="2 4" id="KW-0479">Metal-binding</keyword>
<dbReference type="PROSITE" id="PS51007">
    <property type="entry name" value="CYTC"/>
    <property type="match status" value="1"/>
</dbReference>
<dbReference type="Pfam" id="PF00034">
    <property type="entry name" value="Cytochrom_C"/>
    <property type="match status" value="1"/>
</dbReference>
<keyword evidence="7" id="KW-1185">Reference proteome</keyword>
<dbReference type="PANTHER" id="PTHR35008">
    <property type="entry name" value="BLL4482 PROTEIN-RELATED"/>
    <property type="match status" value="1"/>
</dbReference>
<evidence type="ECO:0000256" key="3">
    <source>
        <dbReference type="ARBA" id="ARBA00023004"/>
    </source>
</evidence>
<name>A0A0C1LL24_9BACT</name>